<dbReference type="InterPro" id="IPR043129">
    <property type="entry name" value="ATPase_NBD"/>
</dbReference>
<reference evidence="2 3" key="2">
    <citation type="journal article" date="2016" name="Int. J. Syst. Evol. Microbiol.">
        <title>Pyrococcus kukulkanii sp. nov., a hyperthermophilic, piezophilic archaeon isolated from a deep-sea hydrothermal vent.</title>
        <authorList>
            <person name="Callac N."/>
            <person name="Oger P."/>
            <person name="Lesongeur F."/>
            <person name="Rattray J.E."/>
            <person name="Vannier P."/>
            <person name="Michoud G."/>
            <person name="Beauverger M."/>
            <person name="Gayet N."/>
            <person name="Rouxel O."/>
            <person name="Jebbar M."/>
            <person name="Godfroy A."/>
        </authorList>
    </citation>
    <scope>NUCLEOTIDE SEQUENCE [LARGE SCALE GENOMIC DNA]</scope>
    <source>
        <strain evidence="2 3">NCB100</strain>
    </source>
</reference>
<dbReference type="EMBL" id="CP010835">
    <property type="protein sequence ID" value="AMM53959.1"/>
    <property type="molecule type" value="Genomic_DNA"/>
</dbReference>
<dbReference type="SUPFAM" id="SSF53067">
    <property type="entry name" value="Actin-like ATPase domain"/>
    <property type="match status" value="2"/>
</dbReference>
<dbReference type="CDD" id="cd24007">
    <property type="entry name" value="ASKHA_NBD_eukNAGK-like"/>
    <property type="match status" value="1"/>
</dbReference>
<dbReference type="Pfam" id="PF01869">
    <property type="entry name" value="BcrAD_BadFG"/>
    <property type="match status" value="1"/>
</dbReference>
<dbReference type="PANTHER" id="PTHR43190:SF3">
    <property type="entry name" value="N-ACETYL-D-GLUCOSAMINE KINASE"/>
    <property type="match status" value="1"/>
</dbReference>
<evidence type="ECO:0000313" key="3">
    <source>
        <dbReference type="Proteomes" id="UP000070587"/>
    </source>
</evidence>
<dbReference type="Gene3D" id="3.30.420.40">
    <property type="match status" value="2"/>
</dbReference>
<reference evidence="3" key="1">
    <citation type="submission" date="2015-02" db="EMBL/GenBank/DDBJ databases">
        <title>Pyrococcus kukulkanii sp. nov., a novel hyperthermophilic archaeon isolated from a deep-sea hydrothermal vent at the Guaymas Basin.</title>
        <authorList>
            <person name="Oger P.M."/>
            <person name="Callac N."/>
            <person name="Jebbar M."/>
            <person name="Godfroy A."/>
        </authorList>
    </citation>
    <scope>NUCLEOTIDE SEQUENCE [LARGE SCALE GENOMIC DNA]</scope>
    <source>
        <strain evidence="3">NCB100</strain>
    </source>
</reference>
<dbReference type="OrthoDB" id="39947at2157"/>
<evidence type="ECO:0000259" key="1">
    <source>
        <dbReference type="Pfam" id="PF01869"/>
    </source>
</evidence>
<dbReference type="InterPro" id="IPR002731">
    <property type="entry name" value="ATPase_BadF"/>
</dbReference>
<sequence length="320" mass="34637">MMFLGIDAGATKTEAVIIDKKERILGVGYGGPANLNSSPLQVVRNSLIKAIVEALPEKSNKDNIKSACISIAGTLGGNTKIIREILNEVLPKTSIIIKRDYEIAHIACFNFKPGVVFIAGTGSIAYGVNEKGERVRVGGWGHLVGDEGSGYWVGQEGVRAGLKFYDGRGQPTILYNYLKEYLGIENDSPDSIIRAIYSSENKKTLIAGFAPYVVKAAREGDQVARLILERAAEEIVSSYLAAVQRLKFESIQGKLGIAGGFYFGARDILKPILLWKLGRVFGDIVDLKEPIMSNAEAAARVALKTSTNISQKTTPHNYGS</sequence>
<dbReference type="GeneID" id="28491228"/>
<accession>A0A127BAY1</accession>
<evidence type="ECO:0000313" key="2">
    <source>
        <dbReference type="EMBL" id="AMM53959.1"/>
    </source>
</evidence>
<dbReference type="AlphaFoldDB" id="A0A127BAY1"/>
<proteinExistence type="predicted"/>
<feature type="domain" description="ATPase BadF/BadG/BcrA/BcrD type" evidence="1">
    <location>
        <begin position="4"/>
        <end position="261"/>
    </location>
</feature>
<dbReference type="PATRIC" id="fig|1609559.3.peg.1105"/>
<dbReference type="Proteomes" id="UP000070587">
    <property type="component" value="Chromosome"/>
</dbReference>
<dbReference type="InterPro" id="IPR052519">
    <property type="entry name" value="Euk-type_GlcNAc_Kinase"/>
</dbReference>
<gene>
    <name evidence="2" type="ORF">TQ32_05295</name>
</gene>
<dbReference type="PANTHER" id="PTHR43190">
    <property type="entry name" value="N-ACETYL-D-GLUCOSAMINE KINASE"/>
    <property type="match status" value="1"/>
</dbReference>
<dbReference type="STRING" id="1609559.TQ32_05295"/>
<name>A0A127BAY1_9EURY</name>
<protein>
    <recommendedName>
        <fullName evidence="1">ATPase BadF/BadG/BcrA/BcrD type domain-containing protein</fullName>
    </recommendedName>
</protein>
<dbReference type="RefSeq" id="WP_068321968.1">
    <property type="nucleotide sequence ID" value="NZ_CP010835.1"/>
</dbReference>
<dbReference type="KEGG" id="pyc:TQ32_05295"/>
<organism evidence="2 3">
    <name type="scientific">Pyrococcus kukulkanii</name>
    <dbReference type="NCBI Taxonomy" id="1609559"/>
    <lineage>
        <taxon>Archaea</taxon>
        <taxon>Methanobacteriati</taxon>
        <taxon>Methanobacteriota</taxon>
        <taxon>Thermococci</taxon>
        <taxon>Thermococcales</taxon>
        <taxon>Thermococcaceae</taxon>
        <taxon>Pyrococcus</taxon>
    </lineage>
</organism>